<reference evidence="8 9" key="1">
    <citation type="journal article" date="2013" name="Genome Announc.">
        <title>Draft Genome Sequence of an Alphaproteobacterium, Caenispirillum salinarum AK4(T), Isolated from a Solar Saltern.</title>
        <authorList>
            <person name="Khatri I."/>
            <person name="Singh A."/>
            <person name="Korpole S."/>
            <person name="Pinnaka A.K."/>
            <person name="Subramanian S."/>
        </authorList>
    </citation>
    <scope>NUCLEOTIDE SEQUENCE [LARGE SCALE GENOMIC DNA]</scope>
    <source>
        <strain evidence="8 9">AK4</strain>
    </source>
</reference>
<dbReference type="STRING" id="1238182.C882_1820"/>
<dbReference type="SUPFAM" id="SSF52161">
    <property type="entry name" value="Ribosomal protein L13"/>
    <property type="match status" value="1"/>
</dbReference>
<dbReference type="FunFam" id="3.90.1180.10:FF:000001">
    <property type="entry name" value="50S ribosomal protein L13"/>
    <property type="match status" value="1"/>
</dbReference>
<evidence type="ECO:0000313" key="8">
    <source>
        <dbReference type="EMBL" id="EKV27318.1"/>
    </source>
</evidence>
<dbReference type="GO" id="GO:0003729">
    <property type="term" value="F:mRNA binding"/>
    <property type="evidence" value="ECO:0007669"/>
    <property type="project" value="UniProtKB-ARBA"/>
</dbReference>
<feature type="region of interest" description="Disordered" evidence="7">
    <location>
        <begin position="131"/>
        <end position="154"/>
    </location>
</feature>
<evidence type="ECO:0000256" key="2">
    <source>
        <dbReference type="ARBA" id="ARBA00011838"/>
    </source>
</evidence>
<dbReference type="Pfam" id="PF00572">
    <property type="entry name" value="Ribosomal_L13"/>
    <property type="match status" value="1"/>
</dbReference>
<dbReference type="NCBIfam" id="TIGR01066">
    <property type="entry name" value="rplM_bact"/>
    <property type="match status" value="1"/>
</dbReference>
<gene>
    <name evidence="6" type="primary">rplM</name>
    <name evidence="8" type="ORF">C882_1820</name>
</gene>
<keyword evidence="3 6" id="KW-0689">Ribosomal protein</keyword>
<dbReference type="InterPro" id="IPR005823">
    <property type="entry name" value="Ribosomal_uL13_bac-type"/>
</dbReference>
<dbReference type="GO" id="GO:0006412">
    <property type="term" value="P:translation"/>
    <property type="evidence" value="ECO:0007669"/>
    <property type="project" value="UniProtKB-UniRule"/>
</dbReference>
<comment type="caution">
    <text evidence="8">The sequence shown here is derived from an EMBL/GenBank/DDBJ whole genome shotgun (WGS) entry which is preliminary data.</text>
</comment>
<dbReference type="GO" id="GO:0003735">
    <property type="term" value="F:structural constituent of ribosome"/>
    <property type="evidence" value="ECO:0007669"/>
    <property type="project" value="InterPro"/>
</dbReference>
<dbReference type="PANTHER" id="PTHR11545:SF2">
    <property type="entry name" value="LARGE RIBOSOMAL SUBUNIT PROTEIN UL13M"/>
    <property type="match status" value="1"/>
</dbReference>
<dbReference type="GO" id="GO:0022625">
    <property type="term" value="C:cytosolic large ribosomal subunit"/>
    <property type="evidence" value="ECO:0007669"/>
    <property type="project" value="TreeGrafter"/>
</dbReference>
<dbReference type="PIRSF" id="PIRSF002181">
    <property type="entry name" value="Ribosomal_L13"/>
    <property type="match status" value="1"/>
</dbReference>
<dbReference type="PATRIC" id="fig|1238182.3.peg.3774"/>
<sequence>MKTYSAKPNEVEKKWVLIDAEDVVLGRLASTVANILRGKTKPQYTPHIDVGDHVVVINAEKVKLTGKKLSDKKFFWHTGFPGGIKERTMEQILGGRYPERVIQKAVERMMPRGPLGRAQLKKLRVYAGAEHPHEAQQPEVLDFAARNPKNKRSA</sequence>
<keyword evidence="9" id="KW-1185">Reference proteome</keyword>
<organism evidence="8 9">
    <name type="scientific">Caenispirillum salinarum AK4</name>
    <dbReference type="NCBI Taxonomy" id="1238182"/>
    <lineage>
        <taxon>Bacteria</taxon>
        <taxon>Pseudomonadati</taxon>
        <taxon>Pseudomonadota</taxon>
        <taxon>Alphaproteobacteria</taxon>
        <taxon>Rhodospirillales</taxon>
        <taxon>Novispirillaceae</taxon>
        <taxon>Caenispirillum</taxon>
    </lineage>
</organism>
<evidence type="ECO:0000256" key="7">
    <source>
        <dbReference type="SAM" id="MobiDB-lite"/>
    </source>
</evidence>
<dbReference type="HAMAP" id="MF_01366">
    <property type="entry name" value="Ribosomal_uL13"/>
    <property type="match status" value="1"/>
</dbReference>
<dbReference type="RefSeq" id="WP_009542216.1">
    <property type="nucleotide sequence ID" value="NZ_ANHY01000020.1"/>
</dbReference>
<dbReference type="OrthoDB" id="9801330at2"/>
<dbReference type="PANTHER" id="PTHR11545">
    <property type="entry name" value="RIBOSOMAL PROTEIN L13"/>
    <property type="match status" value="1"/>
</dbReference>
<comment type="subunit">
    <text evidence="2 6">Part of the 50S ribosomal subunit.</text>
</comment>
<accession>K9H9M5</accession>
<dbReference type="InterPro" id="IPR005822">
    <property type="entry name" value="Ribosomal_uL13"/>
</dbReference>
<evidence type="ECO:0000313" key="9">
    <source>
        <dbReference type="Proteomes" id="UP000009881"/>
    </source>
</evidence>
<dbReference type="CDD" id="cd00392">
    <property type="entry name" value="Ribosomal_L13"/>
    <property type="match status" value="1"/>
</dbReference>
<name>K9H9M5_9PROT</name>
<comment type="similarity">
    <text evidence="1 6">Belongs to the universal ribosomal protein uL13 family.</text>
</comment>
<dbReference type="eggNOG" id="COG0102">
    <property type="taxonomic scope" value="Bacteria"/>
</dbReference>
<evidence type="ECO:0000256" key="6">
    <source>
        <dbReference type="HAMAP-Rule" id="MF_01366"/>
    </source>
</evidence>
<comment type="function">
    <text evidence="6">This protein is one of the early assembly proteins of the 50S ribosomal subunit, although it is not seen to bind rRNA by itself. It is important during the early stages of 50S assembly.</text>
</comment>
<dbReference type="GO" id="GO:0017148">
    <property type="term" value="P:negative regulation of translation"/>
    <property type="evidence" value="ECO:0007669"/>
    <property type="project" value="TreeGrafter"/>
</dbReference>
<evidence type="ECO:0000256" key="1">
    <source>
        <dbReference type="ARBA" id="ARBA00006227"/>
    </source>
</evidence>
<keyword evidence="4 6" id="KW-0687">Ribonucleoprotein</keyword>
<proteinExistence type="inferred from homology"/>
<evidence type="ECO:0000256" key="3">
    <source>
        <dbReference type="ARBA" id="ARBA00022980"/>
    </source>
</evidence>
<dbReference type="Gene3D" id="3.90.1180.10">
    <property type="entry name" value="Ribosomal protein L13"/>
    <property type="match status" value="1"/>
</dbReference>
<protein>
    <recommendedName>
        <fullName evidence="5 6">Large ribosomal subunit protein uL13</fullName>
    </recommendedName>
</protein>
<evidence type="ECO:0000256" key="4">
    <source>
        <dbReference type="ARBA" id="ARBA00023274"/>
    </source>
</evidence>
<evidence type="ECO:0000256" key="5">
    <source>
        <dbReference type="ARBA" id="ARBA00035201"/>
    </source>
</evidence>
<dbReference type="InterPro" id="IPR036899">
    <property type="entry name" value="Ribosomal_uL13_sf"/>
</dbReference>
<dbReference type="AlphaFoldDB" id="K9H9M5"/>
<dbReference type="Proteomes" id="UP000009881">
    <property type="component" value="Unassembled WGS sequence"/>
</dbReference>
<dbReference type="EMBL" id="ANHY01000020">
    <property type="protein sequence ID" value="EKV27318.1"/>
    <property type="molecule type" value="Genomic_DNA"/>
</dbReference>